<name>A0A1I1LMT5_9BACT</name>
<dbReference type="Proteomes" id="UP000199514">
    <property type="component" value="Unassembled WGS sequence"/>
</dbReference>
<protein>
    <recommendedName>
        <fullName evidence="3">SpoIIAA-like</fullName>
    </recommendedName>
</protein>
<accession>A0A1I1LMT5</accession>
<proteinExistence type="predicted"/>
<evidence type="ECO:0000313" key="1">
    <source>
        <dbReference type="EMBL" id="SFC73872.1"/>
    </source>
</evidence>
<evidence type="ECO:0008006" key="3">
    <source>
        <dbReference type="Google" id="ProtNLM"/>
    </source>
</evidence>
<dbReference type="EMBL" id="FOLE01000009">
    <property type="protein sequence ID" value="SFC73872.1"/>
    <property type="molecule type" value="Genomic_DNA"/>
</dbReference>
<dbReference type="OrthoDB" id="884362at2"/>
<sequence length="138" mass="15879">MAIIFKETYLTIEKNEREPFARLVWSGDLTNEQYKKGWQAALKAMQDLDLRKAINDQRALGNVSMEAYAWMTTVFFPAALKQLGRLDMAILPSKKLFTKLSAQNMQNKMSAIDMNFNKEYFLELAEAETWLANTSEIA</sequence>
<gene>
    <name evidence="1" type="ORF">SAMN05421780_10924</name>
</gene>
<dbReference type="AlphaFoldDB" id="A0A1I1LMT5"/>
<keyword evidence="2" id="KW-1185">Reference proteome</keyword>
<organism evidence="1 2">
    <name type="scientific">Flexibacter flexilis DSM 6793</name>
    <dbReference type="NCBI Taxonomy" id="927664"/>
    <lineage>
        <taxon>Bacteria</taxon>
        <taxon>Pseudomonadati</taxon>
        <taxon>Bacteroidota</taxon>
        <taxon>Cytophagia</taxon>
        <taxon>Cytophagales</taxon>
        <taxon>Flexibacteraceae</taxon>
        <taxon>Flexibacter</taxon>
    </lineage>
</organism>
<evidence type="ECO:0000313" key="2">
    <source>
        <dbReference type="Proteomes" id="UP000199514"/>
    </source>
</evidence>
<dbReference type="RefSeq" id="WP_091514402.1">
    <property type="nucleotide sequence ID" value="NZ_FOLE01000009.1"/>
</dbReference>
<reference evidence="1 2" key="1">
    <citation type="submission" date="2016-10" db="EMBL/GenBank/DDBJ databases">
        <authorList>
            <person name="de Groot N.N."/>
        </authorList>
    </citation>
    <scope>NUCLEOTIDE SEQUENCE [LARGE SCALE GENOMIC DNA]</scope>
    <source>
        <strain evidence="1 2">DSM 6793</strain>
    </source>
</reference>